<dbReference type="InterPro" id="IPR008902">
    <property type="entry name" value="Rhamnosid_concanavalin"/>
</dbReference>
<reference evidence="4 5" key="1">
    <citation type="submission" date="2019-05" db="EMBL/GenBank/DDBJ databases">
        <title>We sequenced the genome of Paenibacillus hemerocallicola KCTC 33185 for further insight into its adaptation and study the phylogeny of Paenibacillus.</title>
        <authorList>
            <person name="Narsing Rao M.P."/>
        </authorList>
    </citation>
    <scope>NUCLEOTIDE SEQUENCE [LARGE SCALE GENOMIC DNA]</scope>
    <source>
        <strain evidence="4 5">KCTC 33185</strain>
    </source>
</reference>
<organism evidence="4 5">
    <name type="scientific">Paenibacillus hemerocallicola</name>
    <dbReference type="NCBI Taxonomy" id="1172614"/>
    <lineage>
        <taxon>Bacteria</taxon>
        <taxon>Bacillati</taxon>
        <taxon>Bacillota</taxon>
        <taxon>Bacilli</taxon>
        <taxon>Bacillales</taxon>
        <taxon>Paenibacillaceae</taxon>
        <taxon>Paenibacillus</taxon>
    </lineage>
</organism>
<evidence type="ECO:0000313" key="4">
    <source>
        <dbReference type="EMBL" id="TNJ65533.1"/>
    </source>
</evidence>
<dbReference type="Pfam" id="PF17389">
    <property type="entry name" value="Bac_rhamnosid6H"/>
    <property type="match status" value="1"/>
</dbReference>
<feature type="domain" description="Bacterial alpha-L-rhamnosidase N-terminal" evidence="2">
    <location>
        <begin position="37"/>
        <end position="181"/>
    </location>
</feature>
<keyword evidence="5" id="KW-1185">Reference proteome</keyword>
<dbReference type="Pfam" id="PF08531">
    <property type="entry name" value="Bac_rhamnosid_N"/>
    <property type="match status" value="1"/>
</dbReference>
<dbReference type="InterPro" id="IPR035396">
    <property type="entry name" value="Bac_rhamnosid6H"/>
</dbReference>
<dbReference type="PANTHER" id="PTHR34987:SF4">
    <property type="entry name" value="ALPHA-L-RHAMNOSIDASE C-TERMINAL DOMAIN-CONTAINING PROTEIN"/>
    <property type="match status" value="1"/>
</dbReference>
<dbReference type="Gene3D" id="2.60.420.10">
    <property type="entry name" value="Maltose phosphorylase, domain 3"/>
    <property type="match status" value="1"/>
</dbReference>
<dbReference type="InterPro" id="IPR012341">
    <property type="entry name" value="6hp_glycosidase-like_sf"/>
</dbReference>
<dbReference type="EMBL" id="VDCQ01000018">
    <property type="protein sequence ID" value="TNJ65533.1"/>
    <property type="molecule type" value="Genomic_DNA"/>
</dbReference>
<name>A0A5C4T8W4_9BACL</name>
<evidence type="ECO:0000259" key="2">
    <source>
        <dbReference type="Pfam" id="PF08531"/>
    </source>
</evidence>
<proteinExistence type="predicted"/>
<dbReference type="SUPFAM" id="SSF48208">
    <property type="entry name" value="Six-hairpin glycosidases"/>
    <property type="match status" value="1"/>
</dbReference>
<protein>
    <submittedName>
        <fullName evidence="4">Alpha-L-rhamnosidase</fullName>
    </submittedName>
</protein>
<feature type="domain" description="Alpha-L-rhamnosidase concanavalin-like" evidence="1">
    <location>
        <begin position="256"/>
        <end position="304"/>
    </location>
</feature>
<dbReference type="InterPro" id="IPR008979">
    <property type="entry name" value="Galactose-bd-like_sf"/>
</dbReference>
<evidence type="ECO:0000259" key="1">
    <source>
        <dbReference type="Pfam" id="PF05592"/>
    </source>
</evidence>
<dbReference type="AlphaFoldDB" id="A0A5C4T8W4"/>
<dbReference type="Pfam" id="PF05592">
    <property type="entry name" value="Bac_rhamnosid"/>
    <property type="match status" value="1"/>
</dbReference>
<dbReference type="RefSeq" id="WP_139603030.1">
    <property type="nucleotide sequence ID" value="NZ_VDCQ01000018.1"/>
</dbReference>
<dbReference type="GO" id="GO:0005975">
    <property type="term" value="P:carbohydrate metabolic process"/>
    <property type="evidence" value="ECO:0007669"/>
    <property type="project" value="InterPro"/>
</dbReference>
<feature type="domain" description="Alpha-L-rhamnosidase six-hairpin glycosidase" evidence="3">
    <location>
        <begin position="344"/>
        <end position="698"/>
    </location>
</feature>
<dbReference type="PANTHER" id="PTHR34987">
    <property type="entry name" value="C, PUTATIVE (AFU_ORTHOLOGUE AFUA_3G02880)-RELATED"/>
    <property type="match status" value="1"/>
</dbReference>
<dbReference type="Gene3D" id="2.60.120.260">
    <property type="entry name" value="Galactose-binding domain-like"/>
    <property type="match status" value="2"/>
</dbReference>
<dbReference type="OrthoDB" id="9815108at2"/>
<evidence type="ECO:0000259" key="3">
    <source>
        <dbReference type="Pfam" id="PF17389"/>
    </source>
</evidence>
<sequence length="774" mass="87187">MKPIDWQAQWIWNDLPENTPNVYLEARKVFELERVPETAMLHISANQEYIVYVNGTKAGRGPSPSDNAWKYFDSIEVGSLLRSGRNAIAILAYNFGTKEIVIEQAQGPGGIIAQLDLSFGSETQRVCTDDSWRCRRSPRWVTKVTRQHMWGGYREIYLADGEDGWEGVDYDDAGWPGAVAIAPAMSADSPWPRLLPREIPFLSRRFVSPVSIVRTEANYGTVDGAEYMLSEAGGRTESGQSTAMRIEAGTPGAMPAVVFDFGRVTVGYVEIELQAPEGGVIQLHYGESLDLAHYDTFMLKQGSNRLEPFGRRAFRYVKLVVQAASAPVAVSLFGVRFVHYDFAEMGTFECSDPLLNRIWDVGTYTTIVNSQDHLEDCPLREKALWIADAIVMGKVIYQTFGDSRLLRKCLLQGARIQLPEGAIPGTGPERNGKILPDFCAHWLFGVYEHWTYTRDEAFLAELWPSIVRLLDWFRAQEDEDGLFAKANRRPWWCFIDWAEYIDRRDRVTAVNCFYAKALGLAGELAEATDRAEQANDWRERGESLKAAIRQKLRLEGREEFADCLTDEGLSIQSTAQTNFSAIWSGVTEGEEADRYIRDQYEQGRTPELKGAFFYHIVLETLFSCGFDNRAIEKIRSYWGEMLSRGATTWWETFDPDSPHSTVPGPYMGNTPTYLRDDVPVSFCHGWGAAPTYLLTRYVLGIDVSELGDGVVHFRFRPGDVGSARGEVPTRYGTIKAEWSKGEDGAIRYRAIVPQGLQWIAHDGLDACAEIKQLP</sequence>
<gene>
    <name evidence="4" type="ORF">FE784_15060</name>
</gene>
<evidence type="ECO:0000313" key="5">
    <source>
        <dbReference type="Proteomes" id="UP000307943"/>
    </source>
</evidence>
<accession>A0A5C4T8W4</accession>
<dbReference type="InterPro" id="IPR008928">
    <property type="entry name" value="6-hairpin_glycosidase_sf"/>
</dbReference>
<dbReference type="Gene3D" id="1.50.10.10">
    <property type="match status" value="1"/>
</dbReference>
<dbReference type="SUPFAM" id="SSF49785">
    <property type="entry name" value="Galactose-binding domain-like"/>
    <property type="match status" value="1"/>
</dbReference>
<comment type="caution">
    <text evidence="4">The sequence shown here is derived from an EMBL/GenBank/DDBJ whole genome shotgun (WGS) entry which is preliminary data.</text>
</comment>
<dbReference type="Proteomes" id="UP000307943">
    <property type="component" value="Unassembled WGS sequence"/>
</dbReference>
<dbReference type="InterPro" id="IPR013737">
    <property type="entry name" value="Bac_rhamnosid_N"/>
</dbReference>